<evidence type="ECO:0000313" key="1">
    <source>
        <dbReference type="EMBL" id="MBK4727438.1"/>
    </source>
</evidence>
<keyword evidence="1" id="KW-0547">Nucleotide-binding</keyword>
<organism evidence="1 2">
    <name type="scientific">Enterobacter agglomerans</name>
    <name type="common">Erwinia herbicola</name>
    <name type="synonym">Pantoea agglomerans</name>
    <dbReference type="NCBI Taxonomy" id="549"/>
    <lineage>
        <taxon>Bacteria</taxon>
        <taxon>Pseudomonadati</taxon>
        <taxon>Pseudomonadota</taxon>
        <taxon>Gammaproteobacteria</taxon>
        <taxon>Enterobacterales</taxon>
        <taxon>Erwiniaceae</taxon>
        <taxon>Pantoea</taxon>
        <taxon>Pantoea agglomerans group</taxon>
    </lineage>
</organism>
<gene>
    <name evidence="1" type="ORF">JJL49_19585</name>
</gene>
<sequence>MIKQDDITLVTQTANSHALHPFSAGRSPLPQVESLSKSYADVQVHHDILLQINPGEIISLVGLNGAGKTTLMETLQGGHPFAKGLISVCGEDIRQGLSQGGKQQLGVAPQFFSLPSLLRVEAQRKIRFSHLSGGQKTATGWFSGRRFPRRRTA</sequence>
<accession>A0ACC5RSZ8</accession>
<dbReference type="EMBL" id="JAEOXF010000015">
    <property type="protein sequence ID" value="MBK4727438.1"/>
    <property type="molecule type" value="Genomic_DNA"/>
</dbReference>
<name>A0ACC5RSZ8_ENTAG</name>
<dbReference type="Proteomes" id="UP000633731">
    <property type="component" value="Unassembled WGS sequence"/>
</dbReference>
<protein>
    <submittedName>
        <fullName evidence="1">ATP-binding cassette domain-containing protein</fullName>
    </submittedName>
</protein>
<comment type="caution">
    <text evidence="1">The sequence shown here is derived from an EMBL/GenBank/DDBJ whole genome shotgun (WGS) entry which is preliminary data.</text>
</comment>
<reference evidence="1" key="1">
    <citation type="submission" date="2021-01" db="EMBL/GenBank/DDBJ databases">
        <title>Draft genome of Pantoea agglomerans Eh 335.</title>
        <authorList>
            <person name="Emsley S.A."/>
            <person name="Oline D.K."/>
            <person name="Saw J.H."/>
            <person name="Ushijima B."/>
            <person name="Videau P."/>
            <person name="Koyack M.J."/>
        </authorList>
    </citation>
    <scope>NUCLEOTIDE SEQUENCE</scope>
    <source>
        <strain evidence="1">Eh 335</strain>
    </source>
</reference>
<keyword evidence="2" id="KW-1185">Reference proteome</keyword>
<proteinExistence type="predicted"/>
<keyword evidence="1" id="KW-0067">ATP-binding</keyword>
<evidence type="ECO:0000313" key="2">
    <source>
        <dbReference type="Proteomes" id="UP000633731"/>
    </source>
</evidence>